<proteinExistence type="predicted"/>
<dbReference type="EMBL" id="JAUSTR010000025">
    <property type="protein sequence ID" value="MDQ0163816.1"/>
    <property type="molecule type" value="Genomic_DNA"/>
</dbReference>
<sequence>MMNVEAIHQQINEGLQYLVSKSRRHPSNLHNLEWLEKKKVLAEKRKAEIVKATANIKWPKNGGKVNGPTHYLCHYRFVYKQGDFFYIEEYGENRIAEFSASGHLIKDEAIPKNFTISNQDDREYKETMDLKSSSISFQYDRLAAIQYAERWWNEYNPKFKNFEVNCTNFVSQCLFAGGAPMRGYPKRTVGWWMKNNDWSFSWTVAHSIMVYLSNSKIGLRAEEVFSPEKLVPGDVICYDFQGDGRFDHTTFVVAKDNENMPLVNANTHNCRKRYWSYEDSTAYTPNIKYKFFHIMDDKSLK</sequence>
<accession>A0ABT9VS55</accession>
<dbReference type="Pfam" id="PF12671">
    <property type="entry name" value="Amidase_6"/>
    <property type="match status" value="1"/>
</dbReference>
<dbReference type="InterPro" id="IPR024301">
    <property type="entry name" value="Amidase_6"/>
</dbReference>
<keyword evidence="3" id="KW-1185">Reference proteome</keyword>
<name>A0ABT9VS55_9BACI</name>
<comment type="caution">
    <text evidence="2">The sequence shown here is derived from an EMBL/GenBank/DDBJ whole genome shotgun (WGS) entry which is preliminary data.</text>
</comment>
<dbReference type="PANTHER" id="PTHR40032">
    <property type="entry name" value="EXPORTED PROTEIN-RELATED"/>
    <property type="match status" value="1"/>
</dbReference>
<dbReference type="Proteomes" id="UP001225646">
    <property type="component" value="Unassembled WGS sequence"/>
</dbReference>
<evidence type="ECO:0000313" key="3">
    <source>
        <dbReference type="Proteomes" id="UP001225646"/>
    </source>
</evidence>
<gene>
    <name evidence="2" type="ORF">J2S06_002927</name>
</gene>
<evidence type="ECO:0000313" key="2">
    <source>
        <dbReference type="EMBL" id="MDQ0163816.1"/>
    </source>
</evidence>
<dbReference type="PANTHER" id="PTHR40032:SF1">
    <property type="entry name" value="EXPORTED PROTEIN"/>
    <property type="match status" value="1"/>
</dbReference>
<organism evidence="2 3">
    <name type="scientific">Aeribacillus alveayuensis</name>
    <dbReference type="NCBI Taxonomy" id="279215"/>
    <lineage>
        <taxon>Bacteria</taxon>
        <taxon>Bacillati</taxon>
        <taxon>Bacillota</taxon>
        <taxon>Bacilli</taxon>
        <taxon>Bacillales</taxon>
        <taxon>Bacillaceae</taxon>
        <taxon>Aeribacillus</taxon>
    </lineage>
</organism>
<protein>
    <recommendedName>
        <fullName evidence="1">Putative amidase domain-containing protein</fullName>
    </recommendedName>
</protein>
<reference evidence="2 3" key="1">
    <citation type="submission" date="2023-07" db="EMBL/GenBank/DDBJ databases">
        <title>Genomic Encyclopedia of Type Strains, Phase IV (KMG-IV): sequencing the most valuable type-strain genomes for metagenomic binning, comparative biology and taxonomic classification.</title>
        <authorList>
            <person name="Goeker M."/>
        </authorList>
    </citation>
    <scope>NUCLEOTIDE SEQUENCE [LARGE SCALE GENOMIC DNA]</scope>
    <source>
        <strain evidence="2 3">DSM 19092</strain>
    </source>
</reference>
<feature type="domain" description="Putative amidase" evidence="1">
    <location>
        <begin position="138"/>
        <end position="291"/>
    </location>
</feature>
<evidence type="ECO:0000259" key="1">
    <source>
        <dbReference type="Pfam" id="PF12671"/>
    </source>
</evidence>